<dbReference type="PIRSF" id="PIRSF035170">
    <property type="entry name" value="HD_phosphohydro"/>
    <property type="match status" value="1"/>
</dbReference>
<reference evidence="1" key="1">
    <citation type="submission" date="2021-11" db="EMBL/GenBank/DDBJ databases">
        <authorList>
            <person name="Schell T."/>
        </authorList>
    </citation>
    <scope>NUCLEOTIDE SEQUENCE</scope>
    <source>
        <strain evidence="1">M5</strain>
    </source>
</reference>
<dbReference type="InterPro" id="IPR036187">
    <property type="entry name" value="DNA_mismatch_repair_MutS_sf"/>
</dbReference>
<accession>A0A8J2RMI1</accession>
<dbReference type="Proteomes" id="UP000789390">
    <property type="component" value="Unassembled WGS sequence"/>
</dbReference>
<dbReference type="PANTHER" id="PTHR21174">
    <property type="match status" value="1"/>
</dbReference>
<dbReference type="PANTHER" id="PTHR21174:SF0">
    <property type="entry name" value="HD PHOSPHOHYDROLASE FAMILY PROTEIN-RELATED"/>
    <property type="match status" value="1"/>
</dbReference>
<dbReference type="OrthoDB" id="330671at2759"/>
<sequence>MENRWNQLTKELIPSDSVREKWWNQICLALTGKEGRRHYYNLENLEKRFALFDEISHQLCNSQAVALAMFLQHLHYDPRIPGISEELTLATLAEFIADADQGTPKLISDLKELIEATLINSTPVHLTPNAVGTDDVHYILDIEMAVLGSSRNEYAETLVMMRDEYGFTSDSDYFELRLKVLRYFLQIPNIYATEYFRNRYNEKARNNIMNEISSIENRLETVCPSS</sequence>
<name>A0A8J2RMI1_9CRUS</name>
<organism evidence="1 2">
    <name type="scientific">Daphnia galeata</name>
    <dbReference type="NCBI Taxonomy" id="27404"/>
    <lineage>
        <taxon>Eukaryota</taxon>
        <taxon>Metazoa</taxon>
        <taxon>Ecdysozoa</taxon>
        <taxon>Arthropoda</taxon>
        <taxon>Crustacea</taxon>
        <taxon>Branchiopoda</taxon>
        <taxon>Diplostraca</taxon>
        <taxon>Cladocera</taxon>
        <taxon>Anomopoda</taxon>
        <taxon>Daphniidae</taxon>
        <taxon>Daphnia</taxon>
    </lineage>
</organism>
<evidence type="ECO:0000313" key="1">
    <source>
        <dbReference type="EMBL" id="CAH0105310.1"/>
    </source>
</evidence>
<gene>
    <name evidence="1" type="ORF">DGAL_LOCUS8330</name>
</gene>
<dbReference type="SUPFAM" id="SSF48334">
    <property type="entry name" value="DNA repair protein MutS, domain III"/>
    <property type="match status" value="1"/>
</dbReference>
<keyword evidence="2" id="KW-1185">Reference proteome</keyword>
<evidence type="ECO:0000313" key="2">
    <source>
        <dbReference type="Proteomes" id="UP000789390"/>
    </source>
</evidence>
<dbReference type="EMBL" id="CAKKLH010000179">
    <property type="protein sequence ID" value="CAH0105310.1"/>
    <property type="molecule type" value="Genomic_DNA"/>
</dbReference>
<protein>
    <submittedName>
        <fullName evidence="1">Uncharacterized protein</fullName>
    </submittedName>
</protein>
<dbReference type="InterPro" id="IPR009218">
    <property type="entry name" value="HD_phosphohydro"/>
</dbReference>
<dbReference type="AlphaFoldDB" id="A0A8J2RMI1"/>
<comment type="caution">
    <text evidence="1">The sequence shown here is derived from an EMBL/GenBank/DDBJ whole genome shotgun (WGS) entry which is preliminary data.</text>
</comment>
<proteinExistence type="predicted"/>